<proteinExistence type="predicted"/>
<sequence>MHLDEQFPTNLVEQFFPPNCPTFSPNNCPQHPISTNSTQRCPNDIEERAGRACEARRATGIKCGSGGQEGEESSRQGGKQARARAGGDGSPCRLQEGQCQQGLSAGDTPFDHPSRTDAATVRGCGQR</sequence>
<feature type="region of interest" description="Disordered" evidence="1">
    <location>
        <begin position="60"/>
        <end position="127"/>
    </location>
</feature>
<evidence type="ECO:0000256" key="1">
    <source>
        <dbReference type="SAM" id="MobiDB-lite"/>
    </source>
</evidence>
<dbReference type="AlphaFoldDB" id="A0A6A7BS74"/>
<dbReference type="Proteomes" id="UP000799421">
    <property type="component" value="Unassembled WGS sequence"/>
</dbReference>
<name>A0A6A7BS74_9PEZI</name>
<feature type="compositionally biased region" description="Low complexity" evidence="1">
    <location>
        <begin position="75"/>
        <end position="84"/>
    </location>
</feature>
<keyword evidence="3" id="KW-1185">Reference proteome</keyword>
<accession>A0A6A7BS74</accession>
<reference evidence="2" key="1">
    <citation type="journal article" date="2020" name="Stud. Mycol.">
        <title>101 Dothideomycetes genomes: a test case for predicting lifestyles and emergence of pathogens.</title>
        <authorList>
            <person name="Haridas S."/>
            <person name="Albert R."/>
            <person name="Binder M."/>
            <person name="Bloem J."/>
            <person name="Labutti K."/>
            <person name="Salamov A."/>
            <person name="Andreopoulos B."/>
            <person name="Baker S."/>
            <person name="Barry K."/>
            <person name="Bills G."/>
            <person name="Bluhm B."/>
            <person name="Cannon C."/>
            <person name="Castanera R."/>
            <person name="Culley D."/>
            <person name="Daum C."/>
            <person name="Ezra D."/>
            <person name="Gonzalez J."/>
            <person name="Henrissat B."/>
            <person name="Kuo A."/>
            <person name="Liang C."/>
            <person name="Lipzen A."/>
            <person name="Lutzoni F."/>
            <person name="Magnuson J."/>
            <person name="Mondo S."/>
            <person name="Nolan M."/>
            <person name="Ohm R."/>
            <person name="Pangilinan J."/>
            <person name="Park H.-J."/>
            <person name="Ramirez L."/>
            <person name="Alfaro M."/>
            <person name="Sun H."/>
            <person name="Tritt A."/>
            <person name="Yoshinaga Y."/>
            <person name="Zwiers L.-H."/>
            <person name="Turgeon B."/>
            <person name="Goodwin S."/>
            <person name="Spatafora J."/>
            <person name="Crous P."/>
            <person name="Grigoriev I."/>
        </authorList>
    </citation>
    <scope>NUCLEOTIDE SEQUENCE</scope>
    <source>
        <strain evidence="2">CBS 480.64</strain>
    </source>
</reference>
<organism evidence="2 3">
    <name type="scientific">Piedraia hortae CBS 480.64</name>
    <dbReference type="NCBI Taxonomy" id="1314780"/>
    <lineage>
        <taxon>Eukaryota</taxon>
        <taxon>Fungi</taxon>
        <taxon>Dikarya</taxon>
        <taxon>Ascomycota</taxon>
        <taxon>Pezizomycotina</taxon>
        <taxon>Dothideomycetes</taxon>
        <taxon>Dothideomycetidae</taxon>
        <taxon>Capnodiales</taxon>
        <taxon>Piedraiaceae</taxon>
        <taxon>Piedraia</taxon>
    </lineage>
</organism>
<evidence type="ECO:0000313" key="3">
    <source>
        <dbReference type="Proteomes" id="UP000799421"/>
    </source>
</evidence>
<protein>
    <submittedName>
        <fullName evidence="2">Uncharacterized protein</fullName>
    </submittedName>
</protein>
<evidence type="ECO:0000313" key="2">
    <source>
        <dbReference type="EMBL" id="KAF2857549.1"/>
    </source>
</evidence>
<dbReference type="EMBL" id="MU006038">
    <property type="protein sequence ID" value="KAF2857549.1"/>
    <property type="molecule type" value="Genomic_DNA"/>
</dbReference>
<gene>
    <name evidence="2" type="ORF">K470DRAFT_170285</name>
</gene>